<accession>A0ABQ5HBG3</accession>
<gene>
    <name evidence="1" type="ORF">Tco_1066810</name>
</gene>
<dbReference type="EMBL" id="BQNB010019417">
    <property type="protein sequence ID" value="GJT85093.1"/>
    <property type="molecule type" value="Genomic_DNA"/>
</dbReference>
<organism evidence="1 2">
    <name type="scientific">Tanacetum coccineum</name>
    <dbReference type="NCBI Taxonomy" id="301880"/>
    <lineage>
        <taxon>Eukaryota</taxon>
        <taxon>Viridiplantae</taxon>
        <taxon>Streptophyta</taxon>
        <taxon>Embryophyta</taxon>
        <taxon>Tracheophyta</taxon>
        <taxon>Spermatophyta</taxon>
        <taxon>Magnoliopsida</taxon>
        <taxon>eudicotyledons</taxon>
        <taxon>Gunneridae</taxon>
        <taxon>Pentapetalae</taxon>
        <taxon>asterids</taxon>
        <taxon>campanulids</taxon>
        <taxon>Asterales</taxon>
        <taxon>Asteraceae</taxon>
        <taxon>Asteroideae</taxon>
        <taxon>Anthemideae</taxon>
        <taxon>Anthemidinae</taxon>
        <taxon>Tanacetum</taxon>
    </lineage>
</organism>
<dbReference type="Proteomes" id="UP001151760">
    <property type="component" value="Unassembled WGS sequence"/>
</dbReference>
<sequence>MVFQAARRNGVKGLANANWIHITNSIHYSPSPSSSHRNQKLLGVWSTKRRTLRVVSLVWKLVGCSGGCVQQGRKIDEIINADTGNTLNRKIDDDVMLVEDSSIGNVFVKPKVTTSTIATTKGILLQEPSESTTTTTTIPLKDKSKVRLAREKDEANVALIEEWNDIQAKIDADYQMAKQIQAEEQEELSIEEKSKLFVQLLEARKKHFATKRAEEKRNMPPTRAQQRSIMCTYLKNMAGWKPKDLKNMFFANIQELFDKAMKRVNTFVDMDKNWLKGSEVKEHYGSKTRKKVFKYKVAVDAIPLATKPPSIVDWKILKEGKISYYQIIRADGSSKRNKVLVWKIFDLPCGSTLWDVLKLQYHLLLVEKRYPLTPATITEMLNKKLQADHWNEMCYQLLKVITKLAKESN</sequence>
<reference evidence="1" key="1">
    <citation type="journal article" date="2022" name="Int. J. Mol. Sci.">
        <title>Draft Genome of Tanacetum Coccineum: Genomic Comparison of Closely Related Tanacetum-Family Plants.</title>
        <authorList>
            <person name="Yamashiro T."/>
            <person name="Shiraishi A."/>
            <person name="Nakayama K."/>
            <person name="Satake H."/>
        </authorList>
    </citation>
    <scope>NUCLEOTIDE SEQUENCE</scope>
</reference>
<keyword evidence="2" id="KW-1185">Reference proteome</keyword>
<evidence type="ECO:0000313" key="2">
    <source>
        <dbReference type="Proteomes" id="UP001151760"/>
    </source>
</evidence>
<comment type="caution">
    <text evidence="1">The sequence shown here is derived from an EMBL/GenBank/DDBJ whole genome shotgun (WGS) entry which is preliminary data.</text>
</comment>
<proteinExistence type="predicted"/>
<protein>
    <submittedName>
        <fullName evidence="1">Uncharacterized protein</fullName>
    </submittedName>
</protein>
<name>A0ABQ5HBG3_9ASTR</name>
<evidence type="ECO:0000313" key="1">
    <source>
        <dbReference type="EMBL" id="GJT85093.1"/>
    </source>
</evidence>
<reference evidence="1" key="2">
    <citation type="submission" date="2022-01" db="EMBL/GenBank/DDBJ databases">
        <authorList>
            <person name="Yamashiro T."/>
            <person name="Shiraishi A."/>
            <person name="Satake H."/>
            <person name="Nakayama K."/>
        </authorList>
    </citation>
    <scope>NUCLEOTIDE SEQUENCE</scope>
</reference>